<sequence length="221" mass="24669">MERRGCIPGTSSSQDQGFLGNEASFPRECGMYSTPILRLFEWTQWLNHPSKSLWGSMKQGGVLLPGKDKTPLTMESIPTISCSHSDIKVDGFRIKNPIFLLMTTYVDHCEGHGKMMEFKAALRCCSKEQADWKERNGKKSNPRRQGRPGSLRRLDGKDMSHGGNLACLEICQGSLACILNATRYYAKIMDVLNGYHEAILREDLTNSIASLMSTVTETLST</sequence>
<evidence type="ECO:0000313" key="2">
    <source>
        <dbReference type="Proteomes" id="UP000694856"/>
    </source>
</evidence>
<dbReference type="KEGG" id="cfr:116666417"/>
<dbReference type="Proteomes" id="UP000694856">
    <property type="component" value="Chromosome 10"/>
</dbReference>
<evidence type="ECO:0000313" key="3">
    <source>
        <dbReference type="RefSeq" id="XP_032344767.1"/>
    </source>
</evidence>
<gene>
    <name evidence="3" type="primary">LOC116666417</name>
</gene>
<organism evidence="2 3">
    <name type="scientific">Camelus ferus</name>
    <name type="common">Wild bactrian camel</name>
    <name type="synonym">Camelus bactrianus ferus</name>
    <dbReference type="NCBI Taxonomy" id="419612"/>
    <lineage>
        <taxon>Eukaryota</taxon>
        <taxon>Metazoa</taxon>
        <taxon>Chordata</taxon>
        <taxon>Craniata</taxon>
        <taxon>Vertebrata</taxon>
        <taxon>Euteleostomi</taxon>
        <taxon>Mammalia</taxon>
        <taxon>Eutheria</taxon>
        <taxon>Laurasiatheria</taxon>
        <taxon>Artiodactyla</taxon>
        <taxon>Tylopoda</taxon>
        <taxon>Camelidae</taxon>
        <taxon>Camelus</taxon>
    </lineage>
</organism>
<accession>A0A8B8TR73</accession>
<dbReference type="RefSeq" id="XP_032344767.1">
    <property type="nucleotide sequence ID" value="XM_032488876.1"/>
</dbReference>
<proteinExistence type="predicted"/>
<dbReference type="AlphaFoldDB" id="A0A8B8TR73"/>
<protein>
    <submittedName>
        <fullName evidence="3">Uncharacterized protein LOC116666417</fullName>
    </submittedName>
</protein>
<reference evidence="3" key="1">
    <citation type="submission" date="2025-08" db="UniProtKB">
        <authorList>
            <consortium name="RefSeq"/>
        </authorList>
    </citation>
    <scope>IDENTIFICATION</scope>
    <source>
        <tissue evidence="3">Ear skin</tissue>
    </source>
</reference>
<dbReference type="GeneID" id="116666417"/>
<feature type="region of interest" description="Disordered" evidence="1">
    <location>
        <begin position="133"/>
        <end position="157"/>
    </location>
</feature>
<keyword evidence="2" id="KW-1185">Reference proteome</keyword>
<evidence type="ECO:0000256" key="1">
    <source>
        <dbReference type="SAM" id="MobiDB-lite"/>
    </source>
</evidence>
<name>A0A8B8TR73_CAMFR</name>